<feature type="compositionally biased region" description="Low complexity" evidence="5">
    <location>
        <begin position="673"/>
        <end position="689"/>
    </location>
</feature>
<dbReference type="PANTHER" id="PTHR46756:SF18">
    <property type="entry name" value="GAS2-LIKE PROTEIN PICKLED EGGS"/>
    <property type="match status" value="1"/>
</dbReference>
<keyword evidence="2" id="KW-0963">Cytoplasm</keyword>
<dbReference type="Gene3D" id="1.10.287.1490">
    <property type="match status" value="1"/>
</dbReference>
<keyword evidence="3" id="KW-0206">Cytoskeleton</keyword>
<feature type="compositionally biased region" description="Low complexity" evidence="5">
    <location>
        <begin position="1644"/>
        <end position="1656"/>
    </location>
</feature>
<proteinExistence type="inferred from homology"/>
<evidence type="ECO:0000313" key="8">
    <source>
        <dbReference type="EMBL" id="EGD83470.1"/>
    </source>
</evidence>
<protein>
    <recommendedName>
        <fullName evidence="10">Calponin-homology (CH) domain-containing protein</fullName>
    </recommendedName>
</protein>
<dbReference type="GO" id="GO:0008017">
    <property type="term" value="F:microtubule binding"/>
    <property type="evidence" value="ECO:0007669"/>
    <property type="project" value="InterPro"/>
</dbReference>
<evidence type="ECO:0000259" key="6">
    <source>
        <dbReference type="PROSITE" id="PS50021"/>
    </source>
</evidence>
<feature type="domain" description="Calponin-homology (CH)" evidence="6">
    <location>
        <begin position="47"/>
        <end position="178"/>
    </location>
</feature>
<evidence type="ECO:0000256" key="3">
    <source>
        <dbReference type="ARBA" id="ARBA00023212"/>
    </source>
</evidence>
<feature type="compositionally biased region" description="Basic and acidic residues" evidence="5">
    <location>
        <begin position="813"/>
        <end position="822"/>
    </location>
</feature>
<dbReference type="InParanoid" id="F2U6I8"/>
<dbReference type="GeneID" id="16075552"/>
<feature type="region of interest" description="Disordered" evidence="5">
    <location>
        <begin position="669"/>
        <end position="694"/>
    </location>
</feature>
<feature type="region of interest" description="Disordered" evidence="5">
    <location>
        <begin position="793"/>
        <end position="822"/>
    </location>
</feature>
<dbReference type="Gene3D" id="1.10.418.10">
    <property type="entry name" value="Calponin-like domain"/>
    <property type="match status" value="2"/>
</dbReference>
<dbReference type="InterPro" id="IPR036534">
    <property type="entry name" value="GAR_dom_sf"/>
</dbReference>
<dbReference type="InterPro" id="IPR001715">
    <property type="entry name" value="CH_dom"/>
</dbReference>
<evidence type="ECO:0000313" key="9">
    <source>
        <dbReference type="Proteomes" id="UP000007799"/>
    </source>
</evidence>
<dbReference type="SMART" id="SM00243">
    <property type="entry name" value="GAS2"/>
    <property type="match status" value="2"/>
</dbReference>
<evidence type="ECO:0000256" key="4">
    <source>
        <dbReference type="ARBA" id="ARBA00038441"/>
    </source>
</evidence>
<organism evidence="9">
    <name type="scientific">Salpingoeca rosetta (strain ATCC 50818 / BSB-021)</name>
    <dbReference type="NCBI Taxonomy" id="946362"/>
    <lineage>
        <taxon>Eukaryota</taxon>
        <taxon>Choanoflagellata</taxon>
        <taxon>Craspedida</taxon>
        <taxon>Salpingoecidae</taxon>
        <taxon>Salpingoeca</taxon>
    </lineage>
</organism>
<evidence type="ECO:0000256" key="5">
    <source>
        <dbReference type="SAM" id="MobiDB-lite"/>
    </source>
</evidence>
<reference evidence="8" key="1">
    <citation type="submission" date="2009-08" db="EMBL/GenBank/DDBJ databases">
        <title>Annotation of Salpingoeca rosetta.</title>
        <authorList>
            <consortium name="The Broad Institute Genome Sequencing Platform"/>
            <person name="Russ C."/>
            <person name="Cuomo C."/>
            <person name="Burger G."/>
            <person name="Gray M.W."/>
            <person name="Holland P.W.H."/>
            <person name="King N."/>
            <person name="Lang F.B.F."/>
            <person name="Roger A.J."/>
            <person name="Ruiz-Trillo I."/>
            <person name="Young S.K."/>
            <person name="Zeng Q."/>
            <person name="Gargeya S."/>
            <person name="Alvarado L."/>
            <person name="Berlin A."/>
            <person name="Chapman S.B."/>
            <person name="Chen Z."/>
            <person name="Freedman E."/>
            <person name="Gellesch M."/>
            <person name="Goldberg J."/>
            <person name="Griggs A."/>
            <person name="Gujja S."/>
            <person name="Heilman E."/>
            <person name="Heiman D."/>
            <person name="Howarth C."/>
            <person name="Mehta T."/>
            <person name="Neiman D."/>
            <person name="Pearson M."/>
            <person name="Roberts A."/>
            <person name="Saif S."/>
            <person name="Shea T."/>
            <person name="Shenoy N."/>
            <person name="Sisk P."/>
            <person name="Stolte C."/>
            <person name="Sykes S."/>
            <person name="White J."/>
            <person name="Yandava C."/>
            <person name="Haas B."/>
            <person name="Nusbaum C."/>
            <person name="Birren B."/>
        </authorList>
    </citation>
    <scope>NUCLEOTIDE SEQUENCE [LARGE SCALE GENOMIC DNA]</scope>
    <source>
        <strain evidence="8">ATCC 50818</strain>
    </source>
</reference>
<comment type="subcellular location">
    <subcellularLocation>
        <location evidence="1">Cytoplasm</location>
        <location evidence="1">Cytoskeleton</location>
    </subcellularLocation>
</comment>
<feature type="region of interest" description="Disordered" evidence="5">
    <location>
        <begin position="610"/>
        <end position="629"/>
    </location>
</feature>
<dbReference type="SUPFAM" id="SSF143575">
    <property type="entry name" value="GAS2 domain-like"/>
    <property type="match status" value="2"/>
</dbReference>
<sequence length="1656" mass="186298">MTDNDGDGAAFSADDGSSVRLRPKRLSMADTYLPEQQRDTLQQERLAAYREDLAEWLAGLFHMNITSDTIMTDLDNGTVLCQLAGLIEKGEKEGSSIVNSSVVRDNMGKPSYTPAPTTYMRRAASGSFQARDNVCRFIEWLKGVGVADSVLFEASDLVDHKNDKNVLYSLMELARIQKAVAPPMLVEIERNIDRMGSNFKLTDEEELGLEHDIAMILKKTKKEYLVPQRVGPGEYRFGHIGPFKVAKLRRHVMVRLPNTWDTLEHVLYVYDPTPTSRVRRRNSQVMDVVEDKERELSIAAALARRHSRQGSVSDAPTPMRRLSKHNSIEELSEDANDLNALRKRLAELEEALARTTTEVKALVDERTKLQKMYDEEKARTSELEAELQEAAASQGDQASLQRELHTLRDMNNDLKKKVSDMSDAVQASDYFKGEMERLRLEVKHLSERHERELNSRVAQAGTAATKRMKELEKEMDSLREQLALAQQAADAHQDEVQKVRDVYEAKLKEATASADAYTQELEQEHEKEVGDLEEELAQLRKQMEEAVAAARAEMQASTDALLEEQNAKHEKEKSVLEAHLHEQQDEQQRVLSEHRAERDRLSQALSAAEKEAETAKKQAEEHAAGGDTVRQELNAERAAKQSLEDELQELREQLEALKQRHAQELARVKEEAAQQLQQAQADHAQALATARDEAERTRKEEVAKAKEEAAAAMAAAQAKHEDALAAVNAQLETRDAEANKLSEAVTAAENDRRDMGAQVDALTQEKQQLEAKVAQANTQAETLQAALADRERELKEQRGALAAARTQAEEATEEARKQREAGEVLAGKLAEAEERAREAELAKATAAATVEARDQELETSKAAHEEELAKLRAALADDADKRAGALAAELEEAKAAGEEERKRVLAAQKETQEVEEQLAAAQHDLQSARSKLDLLELQQREGAEQAEQTKSSLEARVRDLEQQLLDQEHAAQEKLETAETHLRSTLETERSHYDTEVARLREQLEEARTAAATTRAQVEEETASKLEDAQRKLESVETLAASRKERYDNEVKLLRLRCMEAERKESSARLERDMLSQKMAALQARKEELEAELDTKTSAHRLKVEDLQRRVSEAETEARDRAVANASLLRRFREMSLSNLRPEDVDLICVQDEEARAANKRRLQARMELEEAEGQLEAARKEDAEHQTPGTRQAVEDARVRQQQAQGRLQQAEIAFHSAAERALRRLREEEEAKEQEAGEAFGADSGSAAREEMLLRAHADAQLEIARLDRELNSSRRSAEDAAADQIMALRLEHSSKIKELSDQRAADQRRLQDLQSLVDELRAQLDERARGGDGHDGGAHHGEAATTSKERKLFESVAEWVNLLLETDLTADTLIDELRDGKLLCQLANIVDEVEEKLRELEAEQGPSDEVVITRECQDITSFIRERDLLEVQYLEEAEPGNEAALSNIRAFIEWAQCLGIKYPSVFEEEDLVHDEDHRQVVTGIMDVAYRVRGLPLPHEVEDHRATAEPIRLPSESGSYTHVQGDDVDERVAEVLNFVPQMKSKLKRVSKGKYQLGNEKRLLLMRVLRDKVMVRVGGGWMDLEEYLVKHAERSNARKDYGEQAQATVQDILKSTGGPGLCSTRTKVPQRSPRNRLRKARASRASDSARSTPHK</sequence>
<feature type="compositionally biased region" description="Basic and acidic residues" evidence="5">
    <location>
        <begin position="1227"/>
        <end position="1237"/>
    </location>
</feature>
<dbReference type="InterPro" id="IPR003108">
    <property type="entry name" value="GAR_dom"/>
</dbReference>
<evidence type="ECO:0000256" key="1">
    <source>
        <dbReference type="ARBA" id="ARBA00004245"/>
    </source>
</evidence>
<dbReference type="CDD" id="cd21204">
    <property type="entry name" value="CH_GAS2-like"/>
    <property type="match status" value="2"/>
</dbReference>
<dbReference type="EMBL" id="GL832963">
    <property type="protein sequence ID" value="EGD83470.1"/>
    <property type="molecule type" value="Genomic_DNA"/>
</dbReference>
<dbReference type="STRING" id="946362.F2U6I8"/>
<feature type="domain" description="GAR" evidence="7">
    <location>
        <begin position="196"/>
        <end position="274"/>
    </location>
</feature>
<gene>
    <name evidence="8" type="ORF">PTSG_04078</name>
</gene>
<dbReference type="PANTHER" id="PTHR46756">
    <property type="entry name" value="TRANSGELIN"/>
    <property type="match status" value="1"/>
</dbReference>
<dbReference type="GO" id="GO:0005884">
    <property type="term" value="C:actin filament"/>
    <property type="evidence" value="ECO:0007669"/>
    <property type="project" value="TreeGrafter"/>
</dbReference>
<dbReference type="Pfam" id="PF02187">
    <property type="entry name" value="GAS2"/>
    <property type="match status" value="2"/>
</dbReference>
<feature type="region of interest" description="Disordered" evidence="5">
    <location>
        <begin position="1330"/>
        <end position="1350"/>
    </location>
</feature>
<evidence type="ECO:0008006" key="10">
    <source>
        <dbReference type="Google" id="ProtNLM"/>
    </source>
</evidence>
<feature type="domain" description="GAR" evidence="7">
    <location>
        <begin position="1521"/>
        <end position="1596"/>
    </location>
</feature>
<feature type="compositionally biased region" description="Basic residues" evidence="5">
    <location>
        <begin position="1634"/>
        <end position="1643"/>
    </location>
</feature>
<dbReference type="SMART" id="SM00033">
    <property type="entry name" value="CH"/>
    <property type="match status" value="2"/>
</dbReference>
<dbReference type="Pfam" id="PF00307">
    <property type="entry name" value="CH"/>
    <property type="match status" value="2"/>
</dbReference>
<comment type="similarity">
    <text evidence="4">Belongs to the GAS2 family.</text>
</comment>
<dbReference type="PROSITE" id="PS51460">
    <property type="entry name" value="GAR"/>
    <property type="match status" value="2"/>
</dbReference>
<dbReference type="OMA" id="WERSAKS"/>
<feature type="region of interest" description="Disordered" evidence="5">
    <location>
        <begin position="1227"/>
        <end position="1247"/>
    </location>
</feature>
<feature type="region of interest" description="Disordered" evidence="5">
    <location>
        <begin position="1172"/>
        <end position="1193"/>
    </location>
</feature>
<dbReference type="KEGG" id="sre:PTSG_04078"/>
<accession>F2U6I8</accession>
<dbReference type="SUPFAM" id="SSF47576">
    <property type="entry name" value="Calponin-homology domain, CH-domain"/>
    <property type="match status" value="2"/>
</dbReference>
<dbReference type="InterPro" id="IPR036872">
    <property type="entry name" value="CH_dom_sf"/>
</dbReference>
<evidence type="ECO:0000256" key="2">
    <source>
        <dbReference type="ARBA" id="ARBA00022490"/>
    </source>
</evidence>
<evidence type="ECO:0000259" key="7">
    <source>
        <dbReference type="PROSITE" id="PS51460"/>
    </source>
</evidence>
<dbReference type="PROSITE" id="PS50021">
    <property type="entry name" value="CH"/>
    <property type="match status" value="2"/>
</dbReference>
<dbReference type="OrthoDB" id="2250192at2759"/>
<dbReference type="GO" id="GO:0051764">
    <property type="term" value="P:actin crosslink formation"/>
    <property type="evidence" value="ECO:0007669"/>
    <property type="project" value="TreeGrafter"/>
</dbReference>
<dbReference type="Gene3D" id="3.30.920.20">
    <property type="entry name" value="Gas2-like domain"/>
    <property type="match status" value="2"/>
</dbReference>
<keyword evidence="9" id="KW-1185">Reference proteome</keyword>
<dbReference type="Proteomes" id="UP000007799">
    <property type="component" value="Unassembled WGS sequence"/>
</dbReference>
<dbReference type="RefSeq" id="XP_004994974.1">
    <property type="nucleotide sequence ID" value="XM_004994917.1"/>
</dbReference>
<feature type="region of interest" description="Disordered" evidence="5">
    <location>
        <begin position="1615"/>
        <end position="1656"/>
    </location>
</feature>
<dbReference type="GO" id="GO:0008093">
    <property type="term" value="F:cytoskeletal anchor activity"/>
    <property type="evidence" value="ECO:0007669"/>
    <property type="project" value="TreeGrafter"/>
</dbReference>
<dbReference type="eggNOG" id="KOG0516">
    <property type="taxonomic scope" value="Eukaryota"/>
</dbReference>
<feature type="domain" description="Calponin-homology (CH)" evidence="6">
    <location>
        <begin position="1353"/>
        <end position="1495"/>
    </location>
</feature>
<name>F2U6I8_SALR5</name>
<dbReference type="GO" id="GO:0051015">
    <property type="term" value="F:actin filament binding"/>
    <property type="evidence" value="ECO:0007669"/>
    <property type="project" value="TreeGrafter"/>
</dbReference>